<feature type="region of interest" description="Disordered" evidence="1">
    <location>
        <begin position="22"/>
        <end position="52"/>
    </location>
</feature>
<feature type="region of interest" description="Disordered" evidence="1">
    <location>
        <begin position="64"/>
        <end position="112"/>
    </location>
</feature>
<organism evidence="2 3">
    <name type="scientific">Petrolisthes manimaculis</name>
    <dbReference type="NCBI Taxonomy" id="1843537"/>
    <lineage>
        <taxon>Eukaryota</taxon>
        <taxon>Metazoa</taxon>
        <taxon>Ecdysozoa</taxon>
        <taxon>Arthropoda</taxon>
        <taxon>Crustacea</taxon>
        <taxon>Multicrustacea</taxon>
        <taxon>Malacostraca</taxon>
        <taxon>Eumalacostraca</taxon>
        <taxon>Eucarida</taxon>
        <taxon>Decapoda</taxon>
        <taxon>Pleocyemata</taxon>
        <taxon>Anomura</taxon>
        <taxon>Galatheoidea</taxon>
        <taxon>Porcellanidae</taxon>
        <taxon>Petrolisthes</taxon>
    </lineage>
</organism>
<evidence type="ECO:0000256" key="1">
    <source>
        <dbReference type="SAM" id="MobiDB-lite"/>
    </source>
</evidence>
<protein>
    <submittedName>
        <fullName evidence="2">Uncharacterized protein</fullName>
    </submittedName>
</protein>
<feature type="compositionally biased region" description="Basic and acidic residues" evidence="1">
    <location>
        <begin position="22"/>
        <end position="33"/>
    </location>
</feature>
<sequence length="149" mass="16575">MENSADVSTRHAFPVTWRRKVTTREGKQTHTKMELSQNGMNRNTTTTSTTTTTTIITTTTISVTRLEGKEIMPRVERSEKRQSSSATLSPSGGASLDPPTPPRRDRSKSLSVDRFTPLLQVVEARPRDDLQARSTAAMLARRRSTTTTL</sequence>
<comment type="caution">
    <text evidence="2">The sequence shown here is derived from an EMBL/GenBank/DDBJ whole genome shotgun (WGS) entry which is preliminary data.</text>
</comment>
<dbReference type="Proteomes" id="UP001292094">
    <property type="component" value="Unassembled WGS sequence"/>
</dbReference>
<feature type="compositionally biased region" description="Polar residues" evidence="1">
    <location>
        <begin position="34"/>
        <end position="43"/>
    </location>
</feature>
<dbReference type="AlphaFoldDB" id="A0AAE1NHK1"/>
<evidence type="ECO:0000313" key="3">
    <source>
        <dbReference type="Proteomes" id="UP001292094"/>
    </source>
</evidence>
<feature type="compositionally biased region" description="Polar residues" evidence="1">
    <location>
        <begin position="83"/>
        <end position="92"/>
    </location>
</feature>
<evidence type="ECO:0000313" key="2">
    <source>
        <dbReference type="EMBL" id="KAK4289497.1"/>
    </source>
</evidence>
<feature type="compositionally biased region" description="Basic and acidic residues" evidence="1">
    <location>
        <begin position="66"/>
        <end position="82"/>
    </location>
</feature>
<accession>A0AAE1NHK1</accession>
<gene>
    <name evidence="2" type="ORF">Pmani_037532</name>
</gene>
<reference evidence="2" key="1">
    <citation type="submission" date="2023-11" db="EMBL/GenBank/DDBJ databases">
        <title>Genome assemblies of two species of porcelain crab, Petrolisthes cinctipes and Petrolisthes manimaculis (Anomura: Porcellanidae).</title>
        <authorList>
            <person name="Angst P."/>
        </authorList>
    </citation>
    <scope>NUCLEOTIDE SEQUENCE</scope>
    <source>
        <strain evidence="2">PB745_02</strain>
        <tissue evidence="2">Gill</tissue>
    </source>
</reference>
<name>A0AAE1NHK1_9EUCA</name>
<keyword evidence="3" id="KW-1185">Reference proteome</keyword>
<proteinExistence type="predicted"/>
<dbReference type="EMBL" id="JAWZYT010005835">
    <property type="protein sequence ID" value="KAK4289497.1"/>
    <property type="molecule type" value="Genomic_DNA"/>
</dbReference>